<dbReference type="STRING" id="1379903.ATO8_21091"/>
<evidence type="ECO:0000313" key="2">
    <source>
        <dbReference type="EMBL" id="ETW10661.1"/>
    </source>
</evidence>
<protein>
    <recommendedName>
        <fullName evidence="4">Lipoprotein</fullName>
    </recommendedName>
</protein>
<dbReference type="Proteomes" id="UP000019063">
    <property type="component" value="Unassembled WGS sequence"/>
</dbReference>
<dbReference type="eggNOG" id="ENOG503303R">
    <property type="taxonomic scope" value="Bacteria"/>
</dbReference>
<evidence type="ECO:0000313" key="3">
    <source>
        <dbReference type="Proteomes" id="UP000019063"/>
    </source>
</evidence>
<dbReference type="EMBL" id="AQQW01000032">
    <property type="protein sequence ID" value="ETW10661.1"/>
    <property type="molecule type" value="Genomic_DNA"/>
</dbReference>
<keyword evidence="3" id="KW-1185">Reference proteome</keyword>
<name>W4HET9_9RHOB</name>
<organism evidence="2 3">
    <name type="scientific">Roseivivax marinus</name>
    <dbReference type="NCBI Taxonomy" id="1379903"/>
    <lineage>
        <taxon>Bacteria</taxon>
        <taxon>Pseudomonadati</taxon>
        <taxon>Pseudomonadota</taxon>
        <taxon>Alphaproteobacteria</taxon>
        <taxon>Rhodobacterales</taxon>
        <taxon>Roseobacteraceae</taxon>
        <taxon>Roseivivax</taxon>
    </lineage>
</organism>
<evidence type="ECO:0008006" key="4">
    <source>
        <dbReference type="Google" id="ProtNLM"/>
    </source>
</evidence>
<dbReference type="PROSITE" id="PS51257">
    <property type="entry name" value="PROKAR_LIPOPROTEIN"/>
    <property type="match status" value="1"/>
</dbReference>
<feature type="region of interest" description="Disordered" evidence="1">
    <location>
        <begin position="189"/>
        <end position="209"/>
    </location>
</feature>
<dbReference type="AlphaFoldDB" id="W4HET9"/>
<proteinExistence type="predicted"/>
<gene>
    <name evidence="2" type="ORF">ATO8_21091</name>
</gene>
<accession>W4HET9</accession>
<comment type="caution">
    <text evidence="2">The sequence shown here is derived from an EMBL/GenBank/DDBJ whole genome shotgun (WGS) entry which is preliminary data.</text>
</comment>
<evidence type="ECO:0000256" key="1">
    <source>
        <dbReference type="SAM" id="MobiDB-lite"/>
    </source>
</evidence>
<reference evidence="2 3" key="1">
    <citation type="journal article" date="2014" name="Antonie Van Leeuwenhoek">
        <title>Roseivivax atlanticus sp. nov., isolated from surface seawater of the Atlantic Ocean.</title>
        <authorList>
            <person name="Li G."/>
            <person name="Lai Q."/>
            <person name="Liu X."/>
            <person name="Sun F."/>
            <person name="Shao Z."/>
        </authorList>
    </citation>
    <scope>NUCLEOTIDE SEQUENCE [LARGE SCALE GENOMIC DNA]</scope>
    <source>
        <strain evidence="2 3">22II-s10s</strain>
    </source>
</reference>
<sequence length="209" mass="22961">MRAFFFVALSILSACDTFPMTPSEFEGALERAPLVNQSMSDAWVTADDAELVLEKALGPVREQRILLTNRTALPGENMIILRAHGKELATMGRFQPLSLISSEGTPFPFERFNQVSFRTVEDELGTMNYAVWTNQAQLNCVLVFRRLDAATRTVPVGFAVIDMMMRNCILGTVEEALKPARPHAIGYAATAQGSDGRPEMLSPLAGPQP</sequence>